<dbReference type="Proteomes" id="UP000640052">
    <property type="component" value="Unassembled WGS sequence"/>
</dbReference>
<organism evidence="3 4">
    <name type="scientific">Acrocarpospora phusangensis</name>
    <dbReference type="NCBI Taxonomy" id="1070424"/>
    <lineage>
        <taxon>Bacteria</taxon>
        <taxon>Bacillati</taxon>
        <taxon>Actinomycetota</taxon>
        <taxon>Actinomycetes</taxon>
        <taxon>Streptosporangiales</taxon>
        <taxon>Streptosporangiaceae</taxon>
        <taxon>Acrocarpospora</taxon>
    </lineage>
</organism>
<evidence type="ECO:0000256" key="1">
    <source>
        <dbReference type="ARBA" id="ARBA00022679"/>
    </source>
</evidence>
<dbReference type="PANTHER" id="PTHR12526:SF636">
    <property type="entry name" value="BLL3647 PROTEIN"/>
    <property type="match status" value="1"/>
</dbReference>
<dbReference type="SUPFAM" id="SSF53756">
    <property type="entry name" value="UDP-Glycosyltransferase/glycogen phosphorylase"/>
    <property type="match status" value="1"/>
</dbReference>
<dbReference type="Gene3D" id="3.40.50.2000">
    <property type="entry name" value="Glycogen Phosphorylase B"/>
    <property type="match status" value="2"/>
</dbReference>
<dbReference type="PANTHER" id="PTHR12526">
    <property type="entry name" value="GLYCOSYLTRANSFERASE"/>
    <property type="match status" value="1"/>
</dbReference>
<dbReference type="AlphaFoldDB" id="A0A919QEM3"/>
<dbReference type="RefSeq" id="WP_239161865.1">
    <property type="nucleotide sequence ID" value="NZ_BOOA01000035.1"/>
</dbReference>
<dbReference type="InterPro" id="IPR001296">
    <property type="entry name" value="Glyco_trans_1"/>
</dbReference>
<dbReference type="CDD" id="cd03801">
    <property type="entry name" value="GT4_PimA-like"/>
    <property type="match status" value="1"/>
</dbReference>
<comment type="caution">
    <text evidence="3">The sequence shown here is derived from an EMBL/GenBank/DDBJ whole genome shotgun (WGS) entry which is preliminary data.</text>
</comment>
<dbReference type="Pfam" id="PF00534">
    <property type="entry name" value="Glycos_transf_1"/>
    <property type="match status" value="1"/>
</dbReference>
<name>A0A919QEM3_9ACTN</name>
<dbReference type="GO" id="GO:0016757">
    <property type="term" value="F:glycosyltransferase activity"/>
    <property type="evidence" value="ECO:0007669"/>
    <property type="project" value="InterPro"/>
</dbReference>
<keyword evidence="1" id="KW-0808">Transferase</keyword>
<accession>A0A919QEM3</accession>
<gene>
    <name evidence="3" type="ORF">Aph01nite_43930</name>
</gene>
<feature type="domain" description="Glycosyl transferase family 1" evidence="2">
    <location>
        <begin position="197"/>
        <end position="305"/>
    </location>
</feature>
<proteinExistence type="predicted"/>
<protein>
    <recommendedName>
        <fullName evidence="2">Glycosyl transferase family 1 domain-containing protein</fullName>
    </recommendedName>
</protein>
<keyword evidence="4" id="KW-1185">Reference proteome</keyword>
<sequence>MKIFGWRADDAGCGWWRVTVPFATLAKRGHQVGHSVTYTSEWDSADVIVGQRVCMPSPSKRWREWADQGRRLVYDVDDDWWNVELTAPNGMFWQSREVRARIRENVAMATRVTTCSNRLAEIMSAFHRDVRVVPNGLPREVLSWPPPVAGERVLVGWSGTDSTIAELPLAARHLRKLLDRQPNVDVHTIGVPGPLVAKAGLRHERVTNYGPRAKPGEYLRAIDWQVWAAPYRNTPFNRAKAATKFLEASALGIPIVASRMGSYADSIVHGETGFLVSADHEWDTYLRMLVEDADLRTEMGRRARQHAAQFTAEEIAPLWEEALAP</sequence>
<evidence type="ECO:0000313" key="3">
    <source>
        <dbReference type="EMBL" id="GIH26083.1"/>
    </source>
</evidence>
<evidence type="ECO:0000259" key="2">
    <source>
        <dbReference type="Pfam" id="PF00534"/>
    </source>
</evidence>
<reference evidence="3" key="1">
    <citation type="submission" date="2021-01" db="EMBL/GenBank/DDBJ databases">
        <title>Whole genome shotgun sequence of Acrocarpospora phusangensis NBRC 108782.</title>
        <authorList>
            <person name="Komaki H."/>
            <person name="Tamura T."/>
        </authorList>
    </citation>
    <scope>NUCLEOTIDE SEQUENCE</scope>
    <source>
        <strain evidence="3">NBRC 108782</strain>
    </source>
</reference>
<dbReference type="EMBL" id="BOOA01000035">
    <property type="protein sequence ID" value="GIH26083.1"/>
    <property type="molecule type" value="Genomic_DNA"/>
</dbReference>
<evidence type="ECO:0000313" key="4">
    <source>
        <dbReference type="Proteomes" id="UP000640052"/>
    </source>
</evidence>